<evidence type="ECO:0000313" key="1">
    <source>
        <dbReference type="EMBL" id="GGC78697.1"/>
    </source>
</evidence>
<dbReference type="EMBL" id="BMJI01000001">
    <property type="protein sequence ID" value="GGC78697.1"/>
    <property type="molecule type" value="Genomic_DNA"/>
</dbReference>
<proteinExistence type="predicted"/>
<evidence type="ECO:0000313" key="2">
    <source>
        <dbReference type="Proteomes" id="UP000597761"/>
    </source>
</evidence>
<keyword evidence="2" id="KW-1185">Reference proteome</keyword>
<sequence length="209" mass="21899">MTPTHAVTWPAGRLIILAGDARETEAAWLPTLLAAVGTPGSPPDVERLAPELRDDVLGRRRRLRELLLRMDESTFVVAFNSGCTTVLEHLVSRSDDWRLGGLLLYFDQAFAANRATIGSPPVLTPALASLRARVTRRIVASAPGRTPVPAVAAAELARLLAAEYHALTVSPADADSRAAAAAALAPLLARLTAPEDDTPAPVAHGGAGA</sequence>
<gene>
    <name evidence="1" type="ORF">GCM10011512_01630</name>
</gene>
<name>A0ABQ1NJ89_9MICC</name>
<comment type="caution">
    <text evidence="1">The sequence shown here is derived from an EMBL/GenBank/DDBJ whole genome shotgun (WGS) entry which is preliminary data.</text>
</comment>
<organism evidence="1 2">
    <name type="scientific">Tersicoccus solisilvae</name>
    <dbReference type="NCBI Taxonomy" id="1882339"/>
    <lineage>
        <taxon>Bacteria</taxon>
        <taxon>Bacillati</taxon>
        <taxon>Actinomycetota</taxon>
        <taxon>Actinomycetes</taxon>
        <taxon>Micrococcales</taxon>
        <taxon>Micrococcaceae</taxon>
        <taxon>Tersicoccus</taxon>
    </lineage>
</organism>
<reference evidence="2" key="1">
    <citation type="journal article" date="2019" name="Int. J. Syst. Evol. Microbiol.">
        <title>The Global Catalogue of Microorganisms (GCM) 10K type strain sequencing project: providing services to taxonomists for standard genome sequencing and annotation.</title>
        <authorList>
            <consortium name="The Broad Institute Genomics Platform"/>
            <consortium name="The Broad Institute Genome Sequencing Center for Infectious Disease"/>
            <person name="Wu L."/>
            <person name="Ma J."/>
        </authorList>
    </citation>
    <scope>NUCLEOTIDE SEQUENCE [LARGE SCALE GENOMIC DNA]</scope>
    <source>
        <strain evidence="2">CGMCC 1.15480</strain>
    </source>
</reference>
<accession>A0ABQ1NJ89</accession>
<dbReference type="RefSeq" id="WP_188664888.1">
    <property type="nucleotide sequence ID" value="NZ_BMJI01000001.1"/>
</dbReference>
<protein>
    <recommendedName>
        <fullName evidence="3">TetR family transcriptional regulator</fullName>
    </recommendedName>
</protein>
<dbReference type="Proteomes" id="UP000597761">
    <property type="component" value="Unassembled WGS sequence"/>
</dbReference>
<evidence type="ECO:0008006" key="3">
    <source>
        <dbReference type="Google" id="ProtNLM"/>
    </source>
</evidence>